<reference evidence="2" key="2">
    <citation type="submission" date="2023-01" db="EMBL/GenBank/DDBJ databases">
        <authorList>
            <person name="Petersen C."/>
        </authorList>
    </citation>
    <scope>NUCLEOTIDE SEQUENCE</scope>
    <source>
        <strain evidence="2">IBT 15450</strain>
    </source>
</reference>
<protein>
    <submittedName>
        <fullName evidence="2">Uncharacterized protein</fullName>
    </submittedName>
</protein>
<evidence type="ECO:0000313" key="2">
    <source>
        <dbReference type="EMBL" id="KAJ6044810.1"/>
    </source>
</evidence>
<accession>A0AAD6IF76</accession>
<comment type="caution">
    <text evidence="2">The sequence shown here is derived from an EMBL/GenBank/DDBJ whole genome shotgun (WGS) entry which is preliminary data.</text>
</comment>
<reference evidence="2" key="1">
    <citation type="journal article" date="2023" name="IMA Fungus">
        <title>Comparative genomic study of the Penicillium genus elucidates a diverse pangenome and 15 lateral gene transfer events.</title>
        <authorList>
            <person name="Petersen C."/>
            <person name="Sorensen T."/>
            <person name="Nielsen M.R."/>
            <person name="Sondergaard T.E."/>
            <person name="Sorensen J.L."/>
            <person name="Fitzpatrick D.A."/>
            <person name="Frisvad J.C."/>
            <person name="Nielsen K.L."/>
        </authorList>
    </citation>
    <scope>NUCLEOTIDE SEQUENCE</scope>
    <source>
        <strain evidence="2">IBT 15450</strain>
    </source>
</reference>
<gene>
    <name evidence="2" type="ORF">N7460_006165</name>
</gene>
<name>A0AAD6IF76_PENCN</name>
<feature type="compositionally biased region" description="Basic and acidic residues" evidence="1">
    <location>
        <begin position="15"/>
        <end position="28"/>
    </location>
</feature>
<feature type="region of interest" description="Disordered" evidence="1">
    <location>
        <begin position="1"/>
        <end position="79"/>
    </location>
</feature>
<sequence length="96" mass="10573">MSRSAKDLQLSSDAESDHPDHNTEDHSKVTNRGAPARHSRRQRSEVRAHLYTGANRREPRTKPELPSIGLGTGLATSNTLQLPVQRVARLPGIDLS</sequence>
<proteinExistence type="predicted"/>
<keyword evidence="3" id="KW-1185">Reference proteome</keyword>
<dbReference type="AlphaFoldDB" id="A0AAD6IF76"/>
<dbReference type="Proteomes" id="UP001219568">
    <property type="component" value="Unassembled WGS sequence"/>
</dbReference>
<evidence type="ECO:0000256" key="1">
    <source>
        <dbReference type="SAM" id="MobiDB-lite"/>
    </source>
</evidence>
<dbReference type="EMBL" id="JAQJZL010000004">
    <property type="protein sequence ID" value="KAJ6044810.1"/>
    <property type="molecule type" value="Genomic_DNA"/>
</dbReference>
<organism evidence="2 3">
    <name type="scientific">Penicillium canescens</name>
    <dbReference type="NCBI Taxonomy" id="5083"/>
    <lineage>
        <taxon>Eukaryota</taxon>
        <taxon>Fungi</taxon>
        <taxon>Dikarya</taxon>
        <taxon>Ascomycota</taxon>
        <taxon>Pezizomycotina</taxon>
        <taxon>Eurotiomycetes</taxon>
        <taxon>Eurotiomycetidae</taxon>
        <taxon>Eurotiales</taxon>
        <taxon>Aspergillaceae</taxon>
        <taxon>Penicillium</taxon>
    </lineage>
</organism>
<evidence type="ECO:0000313" key="3">
    <source>
        <dbReference type="Proteomes" id="UP001219568"/>
    </source>
</evidence>